<evidence type="ECO:0000313" key="4">
    <source>
        <dbReference type="Proteomes" id="UP000184050"/>
    </source>
</evidence>
<dbReference type="EMBL" id="FQZE01000019">
    <property type="protein sequence ID" value="SHJ43398.1"/>
    <property type="molecule type" value="Genomic_DNA"/>
</dbReference>
<reference evidence="3 4" key="1">
    <citation type="submission" date="2016-11" db="EMBL/GenBank/DDBJ databases">
        <authorList>
            <person name="Jaros S."/>
            <person name="Januszkiewicz K."/>
            <person name="Wedrychowicz H."/>
        </authorList>
    </citation>
    <scope>NUCLEOTIDE SEQUENCE [LARGE SCALE GENOMIC DNA]</scope>
    <source>
        <strain evidence="3 4">DSM 27063</strain>
    </source>
</reference>
<dbReference type="STRING" id="1168035.SAMN05444280_11952"/>
<evidence type="ECO:0000256" key="1">
    <source>
        <dbReference type="RuleBase" id="RU364089"/>
    </source>
</evidence>
<sequence>MQARLTSIVGQVTYSNNFNSMKYKIFTILLFFTLIGIHKAFACTNLIVTKGASKDGSIMITYAADSHIRYGAAVFLPAADHEPGDVREVYHYENGKLMGTIPEVAHTFSVVHFINEFQVAVGESTFGGLGALYGQKDAILDYGSLMRIGLQRAKTARELIKVMTDLVAEYGYASGGESFSISDPNEAWIMEMVGRGKYGKGGIWVARRVPDGYVSGHANQARITTFPFQNTNGWNDREQTVYHSPDIISFAKEHGFYKGKDKDFSFADVYNPMTFAGARYCEARVWSFFRKINNNIRENQSITDFVTGKIEHDKKFIDGGANPNGYASNRLPLWVKPDSLLTLQQVMNAMRDHYEDTPMDMRNGTGAGPFECPYRWRPMTFEVDGQKYLNERAIATQQTGYSFVAQSRNWLPAPVGGIIWFGVDDTDGCVYTPFYCGITEIPESYRVGNGSMISWSETSAFWTFNQLTNWGYTRYNLIHPEVEKYQSQLENQFMNEVQVVDKLAEKQYSDNPESAIEYITKYSVYSGNKLVSDWKNFYHFLFMKYMDGNVKATDNGRLKDNGNGRNIPPMPQQPGYGKEWEKMMIQGTGDLLKVPDK</sequence>
<dbReference type="InterPro" id="IPR005322">
    <property type="entry name" value="Peptidase_C69"/>
</dbReference>
<name>A0A1M6J9L8_9BACT</name>
<protein>
    <recommendedName>
        <fullName evidence="1">Dipeptidase</fullName>
        <ecNumber evidence="1">3.4.-.-</ecNumber>
    </recommendedName>
</protein>
<dbReference type="Proteomes" id="UP000184050">
    <property type="component" value="Unassembled WGS sequence"/>
</dbReference>
<accession>A0A1M6J9L8</accession>
<dbReference type="GO" id="GO:0006508">
    <property type="term" value="P:proteolysis"/>
    <property type="evidence" value="ECO:0007669"/>
    <property type="project" value="UniProtKB-KW"/>
</dbReference>
<dbReference type="EC" id="3.4.-.-" evidence="1"/>
<keyword evidence="1" id="KW-0645">Protease</keyword>
<dbReference type="GO" id="GO:0016805">
    <property type="term" value="F:dipeptidase activity"/>
    <property type="evidence" value="ECO:0007669"/>
    <property type="project" value="UniProtKB-KW"/>
</dbReference>
<organism evidence="3 4">
    <name type="scientific">Tangfeifania diversioriginum</name>
    <dbReference type="NCBI Taxonomy" id="1168035"/>
    <lineage>
        <taxon>Bacteria</taxon>
        <taxon>Pseudomonadati</taxon>
        <taxon>Bacteroidota</taxon>
        <taxon>Bacteroidia</taxon>
        <taxon>Marinilabiliales</taxon>
        <taxon>Prolixibacteraceae</taxon>
        <taxon>Tangfeifania</taxon>
    </lineage>
</organism>
<comment type="catalytic activity">
    <reaction evidence="1">
        <text>an L-aminoacyl-L-amino acid + H2O = 2 an L-alpha-amino acid</text>
        <dbReference type="Rhea" id="RHEA:48940"/>
        <dbReference type="ChEBI" id="CHEBI:15377"/>
        <dbReference type="ChEBI" id="CHEBI:59869"/>
        <dbReference type="ChEBI" id="CHEBI:77460"/>
    </reaction>
</comment>
<evidence type="ECO:0000313" key="3">
    <source>
        <dbReference type="EMBL" id="SHJ43398.1"/>
    </source>
</evidence>
<dbReference type="GO" id="GO:0070004">
    <property type="term" value="F:cysteine-type exopeptidase activity"/>
    <property type="evidence" value="ECO:0007669"/>
    <property type="project" value="InterPro"/>
</dbReference>
<dbReference type="PANTHER" id="PTHR12994:SF17">
    <property type="entry name" value="LD30995P"/>
    <property type="match status" value="1"/>
</dbReference>
<proteinExistence type="inferred from homology"/>
<dbReference type="PANTHER" id="PTHR12994">
    <property type="entry name" value="SECERNIN"/>
    <property type="match status" value="1"/>
</dbReference>
<keyword evidence="4" id="KW-1185">Reference proteome</keyword>
<gene>
    <name evidence="3" type="ORF">SAMN05444280_11952</name>
</gene>
<keyword evidence="1" id="KW-0378">Hydrolase</keyword>
<dbReference type="Pfam" id="PF03577">
    <property type="entry name" value="Peptidase_C69"/>
    <property type="match status" value="1"/>
</dbReference>
<comment type="similarity">
    <text evidence="1">Belongs to the peptidase C69 family.</text>
</comment>
<dbReference type="AlphaFoldDB" id="A0A1M6J9L8"/>
<feature type="region of interest" description="Disordered" evidence="2">
    <location>
        <begin position="556"/>
        <end position="575"/>
    </location>
</feature>
<evidence type="ECO:0000256" key="2">
    <source>
        <dbReference type="SAM" id="MobiDB-lite"/>
    </source>
</evidence>
<keyword evidence="1" id="KW-0224">Dipeptidase</keyword>